<feature type="binding site" evidence="8">
    <location>
        <position position="234"/>
    </location>
    <ligand>
        <name>Fe cation</name>
        <dbReference type="ChEBI" id="CHEBI:24875"/>
        <note>catalytic</note>
    </ligand>
</feature>
<dbReference type="InterPro" id="IPR010300">
    <property type="entry name" value="CDO_1"/>
</dbReference>
<proteinExistence type="inferred from homology"/>
<evidence type="ECO:0000256" key="7">
    <source>
        <dbReference type="PIRSR" id="PIRSR610300-50"/>
    </source>
</evidence>
<feature type="binding site" evidence="8">
    <location>
        <position position="236"/>
    </location>
    <ligand>
        <name>Fe cation</name>
        <dbReference type="ChEBI" id="CHEBI:24875"/>
        <note>catalytic</note>
    </ligand>
</feature>
<dbReference type="PANTHER" id="PTHR12918">
    <property type="entry name" value="CYSTEINE DIOXYGENASE"/>
    <property type="match status" value="1"/>
</dbReference>
<keyword evidence="7" id="KW-0883">Thioether bond</keyword>
<dbReference type="InterPro" id="IPR011051">
    <property type="entry name" value="RmlC_Cupin_sf"/>
</dbReference>
<evidence type="ECO:0000256" key="6">
    <source>
        <dbReference type="ARBA" id="ARBA00023004"/>
    </source>
</evidence>
<dbReference type="GO" id="GO:0017172">
    <property type="term" value="F:cysteine dioxygenase activity"/>
    <property type="evidence" value="ECO:0007669"/>
    <property type="project" value="UniProtKB-EC"/>
</dbReference>
<feature type="compositionally biased region" description="Basic and acidic residues" evidence="9">
    <location>
        <begin position="42"/>
        <end position="62"/>
    </location>
</feature>
<keyword evidence="5" id="KW-0560">Oxidoreductase</keyword>
<evidence type="ECO:0000313" key="10">
    <source>
        <dbReference type="EMBL" id="KAL3774210.1"/>
    </source>
</evidence>
<feature type="compositionally biased region" description="Low complexity" evidence="9">
    <location>
        <begin position="26"/>
        <end position="35"/>
    </location>
</feature>
<evidence type="ECO:0000256" key="2">
    <source>
        <dbReference type="ARBA" id="ARBA00013133"/>
    </source>
</evidence>
<feature type="region of interest" description="Disordered" evidence="9">
    <location>
        <begin position="1"/>
        <end position="113"/>
    </location>
</feature>
<evidence type="ECO:0000256" key="1">
    <source>
        <dbReference type="ARBA" id="ARBA00006622"/>
    </source>
</evidence>
<evidence type="ECO:0000313" key="11">
    <source>
        <dbReference type="Proteomes" id="UP001530315"/>
    </source>
</evidence>
<dbReference type="Pfam" id="PF05995">
    <property type="entry name" value="CDO_I"/>
    <property type="match status" value="1"/>
</dbReference>
<evidence type="ECO:0000256" key="5">
    <source>
        <dbReference type="ARBA" id="ARBA00023002"/>
    </source>
</evidence>
<dbReference type="GO" id="GO:0046872">
    <property type="term" value="F:metal ion binding"/>
    <property type="evidence" value="ECO:0007669"/>
    <property type="project" value="UniProtKB-KW"/>
</dbReference>
<name>A0ABD3NL93_9STRA</name>
<keyword evidence="3 8" id="KW-0479">Metal-binding</keyword>
<reference evidence="10 11" key="1">
    <citation type="submission" date="2024-10" db="EMBL/GenBank/DDBJ databases">
        <title>Updated reference genomes for cyclostephanoid diatoms.</title>
        <authorList>
            <person name="Roberts W.R."/>
            <person name="Alverson A.J."/>
        </authorList>
    </citation>
    <scope>NUCLEOTIDE SEQUENCE [LARGE SCALE GENOMIC DNA]</scope>
    <source>
        <strain evidence="10 11">AJA276-08</strain>
    </source>
</reference>
<dbReference type="AlphaFoldDB" id="A0ABD3NL93"/>
<evidence type="ECO:0000256" key="8">
    <source>
        <dbReference type="PIRSR" id="PIRSR610300-51"/>
    </source>
</evidence>
<comment type="similarity">
    <text evidence="1">Belongs to the cysteine dioxygenase family.</text>
</comment>
<feature type="cross-link" description="3'-(S-cysteinyl)-tyrosine (Cys-Tyr)" evidence="7">
    <location>
        <begin position="241"/>
        <end position="314"/>
    </location>
</feature>
<dbReference type="SUPFAM" id="SSF51182">
    <property type="entry name" value="RmlC-like cupins"/>
    <property type="match status" value="1"/>
</dbReference>
<dbReference type="InterPro" id="IPR014710">
    <property type="entry name" value="RmlC-like_jellyroll"/>
</dbReference>
<accession>A0ABD3NL93</accession>
<protein>
    <recommendedName>
        <fullName evidence="2">cysteine dioxygenase</fullName>
        <ecNumber evidence="2">1.13.11.20</ecNumber>
    </recommendedName>
</protein>
<dbReference type="CDD" id="cd10548">
    <property type="entry name" value="cupin_CDO"/>
    <property type="match status" value="1"/>
</dbReference>
<comment type="caution">
    <text evidence="10">The sequence shown here is derived from an EMBL/GenBank/DDBJ whole genome shotgun (WGS) entry which is preliminary data.</text>
</comment>
<sequence length="354" mass="38461">MQLLSRAGFHAGRREVLKRGGGGGRRQQQQQQQGGAPPRRLTRADDVSKRASSFLERRRGPDGAHASRGIVGDGACGTGWSAGHARLSPPPATSSSAASSTEEESPSIARGDRPISLAELVDALPPLLRAVKEDAARRSQPSSIRATTLDEARGAAAPFDPVMDLFGRLDLGRRVGDDDDVDDVDDDADERRWWNRYAHPDPTRDYTRNLIATDDETYTLLLLCWNPGMSSPIHDHPCDGCWVRVCEGKIRETRYEVIVGDDDDDGGDGAGAALIATSDALIEDSAPTFINDSVGYHRVGNPCDARVAVTLHLYCPPVRECRVWHDPADASRPSVAVMRNHTEYGIRVNVNEGP</sequence>
<evidence type="ECO:0000256" key="4">
    <source>
        <dbReference type="ARBA" id="ARBA00022964"/>
    </source>
</evidence>
<keyword evidence="6 8" id="KW-0408">Iron</keyword>
<dbReference type="PANTHER" id="PTHR12918:SF1">
    <property type="entry name" value="CYSTEINE DIOXYGENASE TYPE 1"/>
    <property type="match status" value="1"/>
</dbReference>
<keyword evidence="11" id="KW-1185">Reference proteome</keyword>
<dbReference type="EMBL" id="JALLAZ020001482">
    <property type="protein sequence ID" value="KAL3774210.1"/>
    <property type="molecule type" value="Genomic_DNA"/>
</dbReference>
<evidence type="ECO:0000256" key="9">
    <source>
        <dbReference type="SAM" id="MobiDB-lite"/>
    </source>
</evidence>
<dbReference type="EC" id="1.13.11.20" evidence="2"/>
<keyword evidence="4" id="KW-0223">Dioxygenase</keyword>
<organism evidence="10 11">
    <name type="scientific">Stephanodiscus triporus</name>
    <dbReference type="NCBI Taxonomy" id="2934178"/>
    <lineage>
        <taxon>Eukaryota</taxon>
        <taxon>Sar</taxon>
        <taxon>Stramenopiles</taxon>
        <taxon>Ochrophyta</taxon>
        <taxon>Bacillariophyta</taxon>
        <taxon>Coscinodiscophyceae</taxon>
        <taxon>Thalassiosirophycidae</taxon>
        <taxon>Stephanodiscales</taxon>
        <taxon>Stephanodiscaceae</taxon>
        <taxon>Stephanodiscus</taxon>
    </lineage>
</organism>
<dbReference type="Proteomes" id="UP001530315">
    <property type="component" value="Unassembled WGS sequence"/>
</dbReference>
<gene>
    <name evidence="10" type="ORF">ACHAW5_008535</name>
</gene>
<evidence type="ECO:0000256" key="3">
    <source>
        <dbReference type="ARBA" id="ARBA00022723"/>
    </source>
</evidence>
<dbReference type="Gene3D" id="2.60.120.10">
    <property type="entry name" value="Jelly Rolls"/>
    <property type="match status" value="1"/>
</dbReference>
<feature type="binding site" evidence="8">
    <location>
        <position position="297"/>
    </location>
    <ligand>
        <name>Fe cation</name>
        <dbReference type="ChEBI" id="CHEBI:24875"/>
        <note>catalytic</note>
    </ligand>
</feature>